<reference evidence="3" key="1">
    <citation type="submission" date="2023-07" db="EMBL/GenBank/DDBJ databases">
        <title>30 novel species of actinomycetes from the DSMZ collection.</title>
        <authorList>
            <person name="Nouioui I."/>
        </authorList>
    </citation>
    <scope>NUCLEOTIDE SEQUENCE [LARGE SCALE GENOMIC DNA]</scope>
    <source>
        <strain evidence="3">DSM 44743</strain>
    </source>
</reference>
<dbReference type="InterPro" id="IPR009078">
    <property type="entry name" value="Ferritin-like_SF"/>
</dbReference>
<sequence length="148" mass="15685">MSDTDLSVEAMDDGPRALAEALSAEHAAVYGYEFLGGAGGDDEYRSRALEAALTHKELRDGLYALAAAHDVEPSPALASYPLPKERDEASLDAFALGLEESTVRAYLWLTSARDIGMRTTGARNLQGATLRVLERGGELTALPGFDGG</sequence>
<evidence type="ECO:0000313" key="3">
    <source>
        <dbReference type="Proteomes" id="UP001183390"/>
    </source>
</evidence>
<dbReference type="CDD" id="cd00657">
    <property type="entry name" value="Ferritin_like"/>
    <property type="match status" value="1"/>
</dbReference>
<feature type="domain" description="DUF4439" evidence="1">
    <location>
        <begin position="17"/>
        <end position="146"/>
    </location>
</feature>
<accession>A0ABU2MFP0</accession>
<comment type="caution">
    <text evidence="2">The sequence shown here is derived from an EMBL/GenBank/DDBJ whole genome shotgun (WGS) entry which is preliminary data.</text>
</comment>
<dbReference type="SUPFAM" id="SSF47240">
    <property type="entry name" value="Ferritin-like"/>
    <property type="match status" value="1"/>
</dbReference>
<dbReference type="Gene3D" id="1.20.1260.10">
    <property type="match status" value="1"/>
</dbReference>
<dbReference type="Proteomes" id="UP001183390">
    <property type="component" value="Unassembled WGS sequence"/>
</dbReference>
<protein>
    <submittedName>
        <fullName evidence="2">Ferritin-like domain-containing protein</fullName>
    </submittedName>
</protein>
<organism evidence="2 3">
    <name type="scientific">Nocardiopsis lambiniae</name>
    <dbReference type="NCBI Taxonomy" id="3075539"/>
    <lineage>
        <taxon>Bacteria</taxon>
        <taxon>Bacillati</taxon>
        <taxon>Actinomycetota</taxon>
        <taxon>Actinomycetes</taxon>
        <taxon>Streptosporangiales</taxon>
        <taxon>Nocardiopsidaceae</taxon>
        <taxon>Nocardiopsis</taxon>
    </lineage>
</organism>
<dbReference type="Pfam" id="PF14530">
    <property type="entry name" value="DUF4439"/>
    <property type="match status" value="1"/>
</dbReference>
<dbReference type="RefSeq" id="WP_311513253.1">
    <property type="nucleotide sequence ID" value="NZ_JAVREP010000014.1"/>
</dbReference>
<dbReference type="InterPro" id="IPR012347">
    <property type="entry name" value="Ferritin-like"/>
</dbReference>
<dbReference type="InterPro" id="IPR029447">
    <property type="entry name" value="DUF4439"/>
</dbReference>
<name>A0ABU2MFP0_9ACTN</name>
<dbReference type="EMBL" id="JAVREP010000014">
    <property type="protein sequence ID" value="MDT0330696.1"/>
    <property type="molecule type" value="Genomic_DNA"/>
</dbReference>
<evidence type="ECO:0000313" key="2">
    <source>
        <dbReference type="EMBL" id="MDT0330696.1"/>
    </source>
</evidence>
<proteinExistence type="predicted"/>
<evidence type="ECO:0000259" key="1">
    <source>
        <dbReference type="Pfam" id="PF14530"/>
    </source>
</evidence>
<keyword evidence="3" id="KW-1185">Reference proteome</keyword>
<gene>
    <name evidence="2" type="ORF">RM479_19950</name>
</gene>